<dbReference type="PANTHER" id="PTHR22898">
    <property type="entry name" value="UNCHARACTERIZED GLYCOSOL TRANSFERASE-RELATED"/>
    <property type="match status" value="1"/>
</dbReference>
<reference evidence="2" key="1">
    <citation type="submission" date="2016-11" db="UniProtKB">
        <authorList>
            <consortium name="WormBaseParasite"/>
        </authorList>
    </citation>
    <scope>IDENTIFICATION</scope>
</reference>
<evidence type="ECO:0000313" key="1">
    <source>
        <dbReference type="Proteomes" id="UP000095282"/>
    </source>
</evidence>
<organism evidence="1 2">
    <name type="scientific">Caenorhabditis tropicalis</name>
    <dbReference type="NCBI Taxonomy" id="1561998"/>
    <lineage>
        <taxon>Eukaryota</taxon>
        <taxon>Metazoa</taxon>
        <taxon>Ecdysozoa</taxon>
        <taxon>Nematoda</taxon>
        <taxon>Chromadorea</taxon>
        <taxon>Rhabditida</taxon>
        <taxon>Rhabditina</taxon>
        <taxon>Rhabditomorpha</taxon>
        <taxon>Rhabditoidea</taxon>
        <taxon>Rhabditidae</taxon>
        <taxon>Peloderinae</taxon>
        <taxon>Caenorhabditis</taxon>
    </lineage>
</organism>
<keyword evidence="1" id="KW-1185">Reference proteome</keyword>
<dbReference type="eggNOG" id="ENOG502TDXG">
    <property type="taxonomic scope" value="Eukaryota"/>
</dbReference>
<sequence>MEKLITPINAQLGLNGQSYEDPLQKFSEYTTLSMMVEGNGFKSFKYFDHLRKEIRLWMLGNAENAQEAKNLLSESLRDNYKVCVHTTQKTHANFTIKAIAKLLAHYTKEKERVMLVLSTTNPGFSRQVFEDFRIKSFDIEKFSLINSPPELQLTFSRIYCDVVFVTFPYSTFGWWMGYLARNENSPVFYFDPEIFPELQGKVDSNDFLPPQWKKITRKMQ</sequence>
<dbReference type="Proteomes" id="UP000095282">
    <property type="component" value="Unplaced"/>
</dbReference>
<proteinExistence type="predicted"/>
<dbReference type="AlphaFoldDB" id="A0A1I7TTE1"/>
<name>A0A1I7TTE1_9PELO</name>
<dbReference type="PANTHER" id="PTHR22898:SF5">
    <property type="entry name" value="PROTEIN CBG02648"/>
    <property type="match status" value="1"/>
</dbReference>
<dbReference type="STRING" id="1561998.A0A1I7TTE1"/>
<protein>
    <submittedName>
        <fullName evidence="2">Glycosyl transferase family 11</fullName>
    </submittedName>
</protein>
<evidence type="ECO:0000313" key="2">
    <source>
        <dbReference type="WBParaSite" id="Csp11.Scaffold629.g11592.t1"/>
    </source>
</evidence>
<dbReference type="WBParaSite" id="Csp11.Scaffold629.g11592.t1">
    <property type="protein sequence ID" value="Csp11.Scaffold629.g11592.t1"/>
    <property type="gene ID" value="Csp11.Scaffold629.g11592"/>
</dbReference>
<accession>A0A1I7TTE1</accession>
<dbReference type="InterPro" id="IPR052501">
    <property type="entry name" value="Alpha-1-2_FucT"/>
</dbReference>